<dbReference type="GO" id="GO:0005524">
    <property type="term" value="F:ATP binding"/>
    <property type="evidence" value="ECO:0007669"/>
    <property type="project" value="UniProtKB-KW"/>
</dbReference>
<dbReference type="Pfam" id="PF00005">
    <property type="entry name" value="ABC_tran"/>
    <property type="match status" value="1"/>
</dbReference>
<dbReference type="RefSeq" id="WP_183319070.1">
    <property type="nucleotide sequence ID" value="NZ_JACHVQ010000001.1"/>
</dbReference>
<dbReference type="PROSITE" id="PS50893">
    <property type="entry name" value="ABC_TRANSPORTER_2"/>
    <property type="match status" value="1"/>
</dbReference>
<evidence type="ECO:0000256" key="1">
    <source>
        <dbReference type="ARBA" id="ARBA00004651"/>
    </source>
</evidence>
<evidence type="ECO:0000313" key="8">
    <source>
        <dbReference type="EMBL" id="MBB2890751.1"/>
    </source>
</evidence>
<reference evidence="8 9" key="1">
    <citation type="submission" date="2020-08" db="EMBL/GenBank/DDBJ databases">
        <title>Sequencing the genomes of 1000 actinobacteria strains.</title>
        <authorList>
            <person name="Klenk H.-P."/>
        </authorList>
    </citation>
    <scope>NUCLEOTIDE SEQUENCE [LARGE SCALE GENOMIC DNA]</scope>
    <source>
        <strain evidence="8 9">DSM 105369</strain>
    </source>
</reference>
<feature type="transmembrane region" description="Helical" evidence="5">
    <location>
        <begin position="20"/>
        <end position="45"/>
    </location>
</feature>
<dbReference type="InterPro" id="IPR011527">
    <property type="entry name" value="ABC1_TM_dom"/>
</dbReference>
<dbReference type="PROSITE" id="PS50929">
    <property type="entry name" value="ABC_TM1F"/>
    <property type="match status" value="1"/>
</dbReference>
<keyword evidence="8" id="KW-0067">ATP-binding</keyword>
<organism evidence="8 9">
    <name type="scientific">Flexivirga oryzae</name>
    <dbReference type="NCBI Taxonomy" id="1794944"/>
    <lineage>
        <taxon>Bacteria</taxon>
        <taxon>Bacillati</taxon>
        <taxon>Actinomycetota</taxon>
        <taxon>Actinomycetes</taxon>
        <taxon>Micrococcales</taxon>
        <taxon>Dermacoccaceae</taxon>
        <taxon>Flexivirga</taxon>
    </lineage>
</organism>
<accession>A0A839N7N3</accession>
<gene>
    <name evidence="8" type="ORF">FHU39_000735</name>
</gene>
<comment type="subcellular location">
    <subcellularLocation>
        <location evidence="1">Cell membrane</location>
        <topology evidence="1">Multi-pass membrane protein</topology>
    </subcellularLocation>
</comment>
<feature type="domain" description="ABC transporter" evidence="6">
    <location>
        <begin position="270"/>
        <end position="553"/>
    </location>
</feature>
<evidence type="ECO:0000259" key="6">
    <source>
        <dbReference type="PROSITE" id="PS50893"/>
    </source>
</evidence>
<dbReference type="GO" id="GO:0015421">
    <property type="term" value="F:ABC-type oligopeptide transporter activity"/>
    <property type="evidence" value="ECO:0007669"/>
    <property type="project" value="TreeGrafter"/>
</dbReference>
<dbReference type="PANTHER" id="PTHR43394:SF1">
    <property type="entry name" value="ATP-BINDING CASSETTE SUB-FAMILY B MEMBER 10, MITOCHONDRIAL"/>
    <property type="match status" value="1"/>
</dbReference>
<dbReference type="Pfam" id="PF00664">
    <property type="entry name" value="ABC_membrane"/>
    <property type="match status" value="1"/>
</dbReference>
<keyword evidence="4 5" id="KW-0472">Membrane</keyword>
<feature type="transmembrane region" description="Helical" evidence="5">
    <location>
        <begin position="158"/>
        <end position="176"/>
    </location>
</feature>
<protein>
    <submittedName>
        <fullName evidence="8">Putative ABC transport system ATP-binding protein</fullName>
    </submittedName>
</protein>
<evidence type="ECO:0000256" key="2">
    <source>
        <dbReference type="ARBA" id="ARBA00022692"/>
    </source>
</evidence>
<dbReference type="AlphaFoldDB" id="A0A839N7N3"/>
<feature type="domain" description="ABC transmembrane type-1" evidence="7">
    <location>
        <begin position="21"/>
        <end position="301"/>
    </location>
</feature>
<evidence type="ECO:0000259" key="7">
    <source>
        <dbReference type="PROSITE" id="PS50929"/>
    </source>
</evidence>
<dbReference type="Gene3D" id="3.40.50.300">
    <property type="entry name" value="P-loop containing nucleotide triphosphate hydrolases"/>
    <property type="match status" value="1"/>
</dbReference>
<dbReference type="SUPFAM" id="SSF90123">
    <property type="entry name" value="ABC transporter transmembrane region"/>
    <property type="match status" value="1"/>
</dbReference>
<name>A0A839N7N3_9MICO</name>
<keyword evidence="3 5" id="KW-1133">Transmembrane helix</keyword>
<dbReference type="SUPFAM" id="SSF52540">
    <property type="entry name" value="P-loop containing nucleoside triphosphate hydrolases"/>
    <property type="match status" value="1"/>
</dbReference>
<dbReference type="InterPro" id="IPR036640">
    <property type="entry name" value="ABC1_TM_sf"/>
</dbReference>
<evidence type="ECO:0000256" key="5">
    <source>
        <dbReference type="SAM" id="Phobius"/>
    </source>
</evidence>
<keyword evidence="2 5" id="KW-0812">Transmembrane</keyword>
<dbReference type="Gene3D" id="1.20.1560.10">
    <property type="entry name" value="ABC transporter type 1, transmembrane domain"/>
    <property type="match status" value="1"/>
</dbReference>
<dbReference type="Proteomes" id="UP000559182">
    <property type="component" value="Unassembled WGS sequence"/>
</dbReference>
<dbReference type="InterPro" id="IPR039421">
    <property type="entry name" value="Type_1_exporter"/>
</dbReference>
<dbReference type="InterPro" id="IPR027417">
    <property type="entry name" value="P-loop_NTPase"/>
</dbReference>
<proteinExistence type="predicted"/>
<feature type="transmembrane region" description="Helical" evidence="5">
    <location>
        <begin position="57"/>
        <end position="75"/>
    </location>
</feature>
<dbReference type="GO" id="GO:0005886">
    <property type="term" value="C:plasma membrane"/>
    <property type="evidence" value="ECO:0007669"/>
    <property type="project" value="UniProtKB-SubCell"/>
</dbReference>
<dbReference type="EMBL" id="JACHVQ010000001">
    <property type="protein sequence ID" value="MBB2890751.1"/>
    <property type="molecule type" value="Genomic_DNA"/>
</dbReference>
<dbReference type="GO" id="GO:0016887">
    <property type="term" value="F:ATP hydrolysis activity"/>
    <property type="evidence" value="ECO:0007669"/>
    <property type="project" value="InterPro"/>
</dbReference>
<dbReference type="PROSITE" id="PS00211">
    <property type="entry name" value="ABC_TRANSPORTER_1"/>
    <property type="match status" value="1"/>
</dbReference>
<dbReference type="PANTHER" id="PTHR43394">
    <property type="entry name" value="ATP-DEPENDENT PERMEASE MDL1, MITOCHONDRIAL"/>
    <property type="match status" value="1"/>
</dbReference>
<evidence type="ECO:0000256" key="3">
    <source>
        <dbReference type="ARBA" id="ARBA00022989"/>
    </source>
</evidence>
<sequence>MSLTSLGLLRRSLHRHRGRLAASTALLTVWQACETSVPVFIGLVVDHAVVTGEFDALVWWLAGFGALFLCLSLCYRFGSRLGFAVGQDEMHQLRLEITHRVLSDRGVRTDLSAGEVLSLATSDTERVGAGARVIATGVAALGAVVLACVLLLRIDVLLGVVTVVGSVVVLLAIRALSPRISAHSGAQQETIARASGMATDFVRGLRPLKGIGGEAVALATYRSASRAAQDSGIRTARSLGELRGASTALSGVYLAVVAGLSGALAAHGDITLGDLIAVVGIAQFLAEPLGSLGAISATAASAHASAGRIARFLQAPPLTADGPMGLGGSSQDAPALRIGPATGDEVCVEPGSFAAFVIPEPVVADGLLSSLGGDDETWTVALDGTPLGDVRLPEVRRRLLVAPHHAAVFAGSIRSNIGAPDGTTDAALAASAADELVDLFEEGLDHPTDSGGGALSGGQRQRIALARALAADRPLLILQDPTTAVDAVTEQRIANGIRQFRHGDSSRRATVVITSSPALLATADRVFFFATDTVVAGTHADLLARDDYQQAVIR</sequence>
<comment type="caution">
    <text evidence="8">The sequence shown here is derived from an EMBL/GenBank/DDBJ whole genome shotgun (WGS) entry which is preliminary data.</text>
</comment>
<dbReference type="CDD" id="cd07346">
    <property type="entry name" value="ABC_6TM_exporters"/>
    <property type="match status" value="1"/>
</dbReference>
<evidence type="ECO:0000256" key="4">
    <source>
        <dbReference type="ARBA" id="ARBA00023136"/>
    </source>
</evidence>
<evidence type="ECO:0000313" key="9">
    <source>
        <dbReference type="Proteomes" id="UP000559182"/>
    </source>
</evidence>
<dbReference type="InterPro" id="IPR017871">
    <property type="entry name" value="ABC_transporter-like_CS"/>
</dbReference>
<feature type="transmembrane region" description="Helical" evidence="5">
    <location>
        <begin position="133"/>
        <end position="152"/>
    </location>
</feature>
<keyword evidence="9" id="KW-1185">Reference proteome</keyword>
<keyword evidence="8" id="KW-0547">Nucleotide-binding</keyword>
<dbReference type="InterPro" id="IPR003439">
    <property type="entry name" value="ABC_transporter-like_ATP-bd"/>
</dbReference>